<dbReference type="Gene3D" id="1.10.3700.10">
    <property type="entry name" value="AGR C 984p-like"/>
    <property type="match status" value="1"/>
</dbReference>
<dbReference type="Proteomes" id="UP000613582">
    <property type="component" value="Unassembled WGS sequence"/>
</dbReference>
<comment type="caution">
    <text evidence="1">The sequence shown here is derived from an EMBL/GenBank/DDBJ whole genome shotgun (WGS) entry which is preliminary data.</text>
</comment>
<accession>A0A8J2Y400</accession>
<proteinExistence type="predicted"/>
<dbReference type="RefSeq" id="WP_188158443.1">
    <property type="nucleotide sequence ID" value="NZ_BMGH01000001.1"/>
</dbReference>
<name>A0A8J2Y400_9PROT</name>
<keyword evidence="2" id="KW-1185">Reference proteome</keyword>
<protein>
    <submittedName>
        <fullName evidence="1">Flagellar protein</fullName>
    </submittedName>
</protein>
<dbReference type="InterPro" id="IPR010626">
    <property type="entry name" value="DUF1217"/>
</dbReference>
<keyword evidence="1" id="KW-0966">Cell projection</keyword>
<dbReference type="EMBL" id="BMGH01000001">
    <property type="protein sequence ID" value="GGD12224.1"/>
    <property type="molecule type" value="Genomic_DNA"/>
</dbReference>
<gene>
    <name evidence="1" type="primary">flgF</name>
    <name evidence="1" type="ORF">GCM10011342_21260</name>
</gene>
<dbReference type="InterPro" id="IPR023157">
    <property type="entry name" value="AGR-C-984p-like_sf"/>
</dbReference>
<reference evidence="1" key="2">
    <citation type="submission" date="2020-09" db="EMBL/GenBank/DDBJ databases">
        <authorList>
            <person name="Sun Q."/>
            <person name="Zhou Y."/>
        </authorList>
    </citation>
    <scope>NUCLEOTIDE SEQUENCE</scope>
    <source>
        <strain evidence="1">CGMCC 1.12921</strain>
    </source>
</reference>
<keyword evidence="1" id="KW-0969">Cilium</keyword>
<evidence type="ECO:0000313" key="2">
    <source>
        <dbReference type="Proteomes" id="UP000613582"/>
    </source>
</evidence>
<reference evidence="1" key="1">
    <citation type="journal article" date="2014" name="Int. J. Syst. Evol. Microbiol.">
        <title>Complete genome sequence of Corynebacterium casei LMG S-19264T (=DSM 44701T), isolated from a smear-ripened cheese.</title>
        <authorList>
            <consortium name="US DOE Joint Genome Institute (JGI-PGF)"/>
            <person name="Walter F."/>
            <person name="Albersmeier A."/>
            <person name="Kalinowski J."/>
            <person name="Ruckert C."/>
        </authorList>
    </citation>
    <scope>NUCLEOTIDE SEQUENCE</scope>
    <source>
        <strain evidence="1">CGMCC 1.12921</strain>
    </source>
</reference>
<evidence type="ECO:0000313" key="1">
    <source>
        <dbReference type="EMBL" id="GGD12224.1"/>
    </source>
</evidence>
<sequence length="279" mass="31068">MSFTPVIPLNGYTGWKFVQRTYDRQFESFTKSPEIARNIDYFKENIRSATKVEDLVTDRRLLTVALEAFGLGDDINKGAWVRKILEEGTLSDDAFANKLGNPQYQEFARAFGYGNGGFDPTDKQIERIVENYRTRAFEQAVGNVDNDMRLALNFEREIGAIANNENLSQVGGWLKITASLPLREVVEAAFNLPQEFSQLDLDRQTEILADKSFQLFGDKSVSALADPENVETMIRRFQLRRQVEAGPSALTPGYSALQVLQGGGGLGSVGIANLLLSNI</sequence>
<dbReference type="AlphaFoldDB" id="A0A8J2Y400"/>
<organism evidence="1 2">
    <name type="scientific">Aquisalinus flavus</name>
    <dbReference type="NCBI Taxonomy" id="1526572"/>
    <lineage>
        <taxon>Bacteria</taxon>
        <taxon>Pseudomonadati</taxon>
        <taxon>Pseudomonadota</taxon>
        <taxon>Alphaproteobacteria</taxon>
        <taxon>Parvularculales</taxon>
        <taxon>Parvularculaceae</taxon>
        <taxon>Aquisalinus</taxon>
    </lineage>
</organism>
<dbReference type="Pfam" id="PF06748">
    <property type="entry name" value="DUF1217"/>
    <property type="match status" value="1"/>
</dbReference>
<keyword evidence="1" id="KW-0282">Flagellum</keyword>
<dbReference type="SUPFAM" id="SSF158837">
    <property type="entry name" value="AGR C 984p-like"/>
    <property type="match status" value="1"/>
</dbReference>